<dbReference type="InParanoid" id="A0A316VH93"/>
<dbReference type="OrthoDB" id="3356019at2759"/>
<evidence type="ECO:0000313" key="2">
    <source>
        <dbReference type="Proteomes" id="UP000245771"/>
    </source>
</evidence>
<dbReference type="GeneID" id="37018894"/>
<reference evidence="1 2" key="1">
    <citation type="journal article" date="2018" name="Mol. Biol. Evol.">
        <title>Broad Genomic Sampling Reveals a Smut Pathogenic Ancestry of the Fungal Clade Ustilaginomycotina.</title>
        <authorList>
            <person name="Kijpornyongpan T."/>
            <person name="Mondo S.J."/>
            <person name="Barry K."/>
            <person name="Sandor L."/>
            <person name="Lee J."/>
            <person name="Lipzen A."/>
            <person name="Pangilinan J."/>
            <person name="LaButti K."/>
            <person name="Hainaut M."/>
            <person name="Henrissat B."/>
            <person name="Grigoriev I.V."/>
            <person name="Spatafora J.W."/>
            <person name="Aime M.C."/>
        </authorList>
    </citation>
    <scope>NUCLEOTIDE SEQUENCE [LARGE SCALE GENOMIC DNA]</scope>
    <source>
        <strain evidence="1 2">MCA 3882</strain>
    </source>
</reference>
<gene>
    <name evidence="1" type="ORF">FA14DRAFT_140899</name>
</gene>
<name>A0A316VH93_9BASI</name>
<sequence>MPEGSSPILESAPVKSAVFESQLGAAPQRRRHRADQIEAAYEIQRNAAIRGAVAYTILGATATTASHHLFPKFKSQTLALKAFIISGFTIFGFVVGADTVLLNHEGRERSEEDLIRGVARRELAKKGILASETEIEKWKERTRERLMLEQSQKDGSA</sequence>
<organism evidence="1 2">
    <name type="scientific">Meira miltonrushii</name>
    <dbReference type="NCBI Taxonomy" id="1280837"/>
    <lineage>
        <taxon>Eukaryota</taxon>
        <taxon>Fungi</taxon>
        <taxon>Dikarya</taxon>
        <taxon>Basidiomycota</taxon>
        <taxon>Ustilaginomycotina</taxon>
        <taxon>Exobasidiomycetes</taxon>
        <taxon>Exobasidiales</taxon>
        <taxon>Brachybasidiaceae</taxon>
        <taxon>Meira</taxon>
    </lineage>
</organism>
<dbReference type="RefSeq" id="XP_025357218.1">
    <property type="nucleotide sequence ID" value="XM_025497113.1"/>
</dbReference>
<dbReference type="AlphaFoldDB" id="A0A316VH93"/>
<keyword evidence="2" id="KW-1185">Reference proteome</keyword>
<protein>
    <recommendedName>
        <fullName evidence="3">HIG1 domain-containing protein</fullName>
    </recommendedName>
</protein>
<dbReference type="EMBL" id="KZ819602">
    <property type="protein sequence ID" value="PWN36916.1"/>
    <property type="molecule type" value="Genomic_DNA"/>
</dbReference>
<dbReference type="Proteomes" id="UP000245771">
    <property type="component" value="Unassembled WGS sequence"/>
</dbReference>
<evidence type="ECO:0008006" key="3">
    <source>
        <dbReference type="Google" id="ProtNLM"/>
    </source>
</evidence>
<evidence type="ECO:0000313" key="1">
    <source>
        <dbReference type="EMBL" id="PWN36916.1"/>
    </source>
</evidence>
<accession>A0A316VH93</accession>
<proteinExistence type="predicted"/>